<dbReference type="AlphaFoldDB" id="A0A6G3TGV8"/>
<dbReference type="EMBL" id="JAAGMQ010000622">
    <property type="protein sequence ID" value="NEC35685.1"/>
    <property type="molecule type" value="Genomic_DNA"/>
</dbReference>
<gene>
    <name evidence="1" type="ORF">G3I66_21305</name>
</gene>
<accession>A0A6G3TGV8</accession>
<protein>
    <submittedName>
        <fullName evidence="1">Uncharacterized protein</fullName>
    </submittedName>
</protein>
<dbReference type="Proteomes" id="UP000475666">
    <property type="component" value="Unassembled WGS sequence"/>
</dbReference>
<evidence type="ECO:0000313" key="2">
    <source>
        <dbReference type="Proteomes" id="UP000475666"/>
    </source>
</evidence>
<name>A0A6G3TGV8_9ACTN</name>
<proteinExistence type="predicted"/>
<dbReference type="RefSeq" id="WP_164276718.1">
    <property type="nucleotide sequence ID" value="NZ_JAAGMQ010000622.1"/>
</dbReference>
<comment type="caution">
    <text evidence="1">The sequence shown here is derived from an EMBL/GenBank/DDBJ whole genome shotgun (WGS) entry which is preliminary data.</text>
</comment>
<evidence type="ECO:0000313" key="1">
    <source>
        <dbReference type="EMBL" id="NEC35685.1"/>
    </source>
</evidence>
<reference evidence="1 2" key="1">
    <citation type="submission" date="2020-01" db="EMBL/GenBank/DDBJ databases">
        <title>Insect and environment-associated Actinomycetes.</title>
        <authorList>
            <person name="Currrie C."/>
            <person name="Chevrette M."/>
            <person name="Carlson C."/>
            <person name="Stubbendieck R."/>
            <person name="Wendt-Pienkowski E."/>
        </authorList>
    </citation>
    <scope>NUCLEOTIDE SEQUENCE [LARGE SCALE GENOMIC DNA]</scope>
    <source>
        <strain evidence="1 2">SID7739</strain>
    </source>
</reference>
<organism evidence="1 2">
    <name type="scientific">Streptomyces rubrogriseus</name>
    <dbReference type="NCBI Taxonomy" id="194673"/>
    <lineage>
        <taxon>Bacteria</taxon>
        <taxon>Bacillati</taxon>
        <taxon>Actinomycetota</taxon>
        <taxon>Actinomycetes</taxon>
        <taxon>Kitasatosporales</taxon>
        <taxon>Streptomycetaceae</taxon>
        <taxon>Streptomyces</taxon>
        <taxon>Streptomyces violaceoruber group</taxon>
    </lineage>
</organism>
<sequence>MPRPRIHYTAPMRSDAQTDFEITDEDTDALCGLRDVDCGGRGAFPVHSGK</sequence>